<feature type="signal peptide" evidence="1">
    <location>
        <begin position="1"/>
        <end position="23"/>
    </location>
</feature>
<keyword evidence="4" id="KW-1185">Reference proteome</keyword>
<dbReference type="Pfam" id="PF00565">
    <property type="entry name" value="SNase"/>
    <property type="match status" value="1"/>
</dbReference>
<dbReference type="SUPFAM" id="SSF50199">
    <property type="entry name" value="Staphylococcal nuclease"/>
    <property type="match status" value="1"/>
</dbReference>
<accession>A0ABU4RRD9</accession>
<feature type="chain" id="PRO_5045883117" evidence="1">
    <location>
        <begin position="24"/>
        <end position="160"/>
    </location>
</feature>
<keyword evidence="1" id="KW-0732">Signal</keyword>
<sequence>MRTKAIATTLGLYLLLQAASAPAANLIIGRATVVDGDTIEIRGQRIHLHGIDAPEIGQRCQDAEGKPFRCGQKAANALDYRISGSTVYCEPLDTDRYGRTIGRCRALAEDLSAWMTGLGWALAYRQYSMDYAPAEELARRRKAGMWAGTFTKPWDWRRSN</sequence>
<dbReference type="InterPro" id="IPR016071">
    <property type="entry name" value="Staphylococal_nuclease_OB-fold"/>
</dbReference>
<dbReference type="InterPro" id="IPR035437">
    <property type="entry name" value="SNase_OB-fold_sf"/>
</dbReference>
<protein>
    <submittedName>
        <fullName evidence="3">Thermonuclease family protein</fullName>
    </submittedName>
</protein>
<comment type="caution">
    <text evidence="3">The sequence shown here is derived from an EMBL/GenBank/DDBJ whole genome shotgun (WGS) entry which is preliminary data.</text>
</comment>
<dbReference type="PANTHER" id="PTHR12302:SF26">
    <property type="entry name" value="BLR1266 PROTEIN"/>
    <property type="match status" value="1"/>
</dbReference>
<feature type="domain" description="TNase-like" evidence="2">
    <location>
        <begin position="33"/>
        <end position="148"/>
    </location>
</feature>
<reference evidence="3 4" key="1">
    <citation type="submission" date="2023-11" db="EMBL/GenBank/DDBJ databases">
        <authorList>
            <person name="Bao R."/>
        </authorList>
    </citation>
    <scope>NUCLEOTIDE SEQUENCE [LARGE SCALE GENOMIC DNA]</scope>
    <source>
        <strain evidence="3 4">PJ23</strain>
    </source>
</reference>
<dbReference type="PANTHER" id="PTHR12302">
    <property type="entry name" value="EBNA2 BINDING PROTEIN P100"/>
    <property type="match status" value="1"/>
</dbReference>
<evidence type="ECO:0000259" key="2">
    <source>
        <dbReference type="PROSITE" id="PS50830"/>
    </source>
</evidence>
<dbReference type="Proteomes" id="UP001274321">
    <property type="component" value="Unassembled WGS sequence"/>
</dbReference>
<dbReference type="PROSITE" id="PS50830">
    <property type="entry name" value="TNASE_3"/>
    <property type="match status" value="1"/>
</dbReference>
<organism evidence="3 4">
    <name type="scientific">Terrihabitans rhizophilus</name>
    <dbReference type="NCBI Taxonomy" id="3092662"/>
    <lineage>
        <taxon>Bacteria</taxon>
        <taxon>Pseudomonadati</taxon>
        <taxon>Pseudomonadota</taxon>
        <taxon>Alphaproteobacteria</taxon>
        <taxon>Hyphomicrobiales</taxon>
        <taxon>Terrihabitans</taxon>
    </lineage>
</organism>
<name>A0ABU4RRD9_9HYPH</name>
<evidence type="ECO:0000313" key="3">
    <source>
        <dbReference type="EMBL" id="MDX6807417.1"/>
    </source>
</evidence>
<proteinExistence type="predicted"/>
<evidence type="ECO:0000256" key="1">
    <source>
        <dbReference type="SAM" id="SignalP"/>
    </source>
</evidence>
<dbReference type="EMBL" id="JAXAFJ010000012">
    <property type="protein sequence ID" value="MDX6807417.1"/>
    <property type="molecule type" value="Genomic_DNA"/>
</dbReference>
<gene>
    <name evidence="3" type="ORF">SCD90_15205</name>
</gene>
<dbReference type="RefSeq" id="WP_319845550.1">
    <property type="nucleotide sequence ID" value="NZ_JAXAFJ010000012.1"/>
</dbReference>
<evidence type="ECO:0000313" key="4">
    <source>
        <dbReference type="Proteomes" id="UP001274321"/>
    </source>
</evidence>
<dbReference type="SMART" id="SM00318">
    <property type="entry name" value="SNc"/>
    <property type="match status" value="1"/>
</dbReference>
<dbReference type="Gene3D" id="2.40.50.90">
    <property type="match status" value="1"/>
</dbReference>